<proteinExistence type="predicted"/>
<reference evidence="1 2" key="1">
    <citation type="submission" date="2016-03" db="EMBL/GenBank/DDBJ databases">
        <title>Pediococcus and Lactobacillus from brewery environment - whole genome sequencing and assembly.</title>
        <authorList>
            <person name="Behr J."/>
            <person name="Geissler A.J."/>
            <person name="Vogel R.F."/>
        </authorList>
    </citation>
    <scope>NUCLEOTIDE SEQUENCE [LARGE SCALE GENOMIC DNA]</scope>
    <source>
        <strain evidence="1 2">TMW 1.1989</strain>
    </source>
</reference>
<dbReference type="GO" id="GO:0009143">
    <property type="term" value="P:nucleoside triphosphate catabolic process"/>
    <property type="evidence" value="ECO:0007669"/>
    <property type="project" value="InterPro"/>
</dbReference>
<evidence type="ECO:0000313" key="2">
    <source>
        <dbReference type="Proteomes" id="UP000078582"/>
    </source>
</evidence>
<dbReference type="CDD" id="cd11537">
    <property type="entry name" value="NTP-PPase_RS21-C6_like"/>
    <property type="match status" value="1"/>
</dbReference>
<keyword evidence="2" id="KW-1185">Reference proteome</keyword>
<gene>
    <name evidence="1" type="ORF">AYR53_09510</name>
</gene>
<sequence>MNNKVDYQQVIAELIKFRDDRNWQKYHNLKNLAESLNLEASEVLEIFQWKPESQQLDEAEVDHLKEELADTLIYSFYMCEKLGVDPLEIVQKKVDFNQKRHWKIDD</sequence>
<dbReference type="InterPro" id="IPR052555">
    <property type="entry name" value="dCTP_Pyrophosphatase"/>
</dbReference>
<dbReference type="AlphaFoldDB" id="A0A192H4S4"/>
<dbReference type="Gene3D" id="1.10.287.1080">
    <property type="entry name" value="MazG-like"/>
    <property type="match status" value="1"/>
</dbReference>
<keyword evidence="1" id="KW-0378">Hydrolase</keyword>
<dbReference type="PANTHER" id="PTHR46523">
    <property type="entry name" value="DCTP PYROPHOSPHATASE 1"/>
    <property type="match status" value="1"/>
</dbReference>
<dbReference type="PANTHER" id="PTHR46523:SF1">
    <property type="entry name" value="DCTP PYROPHOSPHATASE 1"/>
    <property type="match status" value="1"/>
</dbReference>
<dbReference type="GeneID" id="42982492"/>
<dbReference type="RefSeq" id="WP_068280550.1">
    <property type="nucleotide sequence ID" value="NZ_CP014873.1"/>
</dbReference>
<evidence type="ECO:0000313" key="1">
    <source>
        <dbReference type="EMBL" id="ANK62976.1"/>
    </source>
</evidence>
<dbReference type="Proteomes" id="UP000078582">
    <property type="component" value="Chromosome"/>
</dbReference>
<name>A0A192H4S4_9LACO</name>
<dbReference type="SUPFAM" id="SSF101386">
    <property type="entry name" value="all-alpha NTP pyrophosphatases"/>
    <property type="match status" value="1"/>
</dbReference>
<dbReference type="STRING" id="375175.AYR53_09510"/>
<accession>A0A192H4S4</accession>
<protein>
    <submittedName>
        <fullName evidence="1">Nucleotide pyrophosphohydrolase</fullName>
    </submittedName>
</protein>
<dbReference type="EMBL" id="CP014873">
    <property type="protein sequence ID" value="ANK62976.1"/>
    <property type="molecule type" value="Genomic_DNA"/>
</dbReference>
<dbReference type="PIRSF" id="PIRSF029826">
    <property type="entry name" value="UCP029826_pph"/>
    <property type="match status" value="1"/>
</dbReference>
<dbReference type="OrthoDB" id="9791898at2"/>
<dbReference type="Pfam" id="PF12643">
    <property type="entry name" value="MazG-like"/>
    <property type="match status" value="1"/>
</dbReference>
<organism evidence="1 2">
    <name type="scientific">Loigolactobacillus backii</name>
    <dbReference type="NCBI Taxonomy" id="375175"/>
    <lineage>
        <taxon>Bacteria</taxon>
        <taxon>Bacillati</taxon>
        <taxon>Bacillota</taxon>
        <taxon>Bacilli</taxon>
        <taxon>Lactobacillales</taxon>
        <taxon>Lactobacillaceae</taxon>
        <taxon>Loigolactobacillus</taxon>
    </lineage>
</organism>
<dbReference type="GO" id="GO:0047429">
    <property type="term" value="F:nucleoside triphosphate diphosphatase activity"/>
    <property type="evidence" value="ECO:0007669"/>
    <property type="project" value="InterPro"/>
</dbReference>
<dbReference type="InterPro" id="IPR025984">
    <property type="entry name" value="DCTPP"/>
</dbReference>